<feature type="transmembrane region" description="Helical" evidence="1">
    <location>
        <begin position="6"/>
        <end position="23"/>
    </location>
</feature>
<dbReference type="EMBL" id="JAATLJ010000001">
    <property type="protein sequence ID" value="NIZ41065.1"/>
    <property type="molecule type" value="Genomic_DNA"/>
</dbReference>
<accession>A0A968GB03</accession>
<keyword evidence="1" id="KW-0812">Transmembrane</keyword>
<keyword evidence="3" id="KW-1185">Reference proteome</keyword>
<evidence type="ECO:0000256" key="1">
    <source>
        <dbReference type="SAM" id="Phobius"/>
    </source>
</evidence>
<name>A0A968GB03_9SPIO</name>
<reference evidence="2 3" key="1">
    <citation type="submission" date="2020-03" db="EMBL/GenBank/DDBJ databases">
        <title>Spirochaetal bacteria isolated from arthropods constitute a novel genus Entomospira genus novum within the order Spirochaetales.</title>
        <authorList>
            <person name="Grana-Miraglia L."/>
            <person name="Sikutova S."/>
            <person name="Fingerle V."/>
            <person name="Sing A."/>
            <person name="Castillo-Ramirez S."/>
            <person name="Margos G."/>
            <person name="Rudolf I."/>
        </authorList>
    </citation>
    <scope>NUCLEOTIDE SEQUENCE [LARGE SCALE GENOMIC DNA]</scope>
    <source>
        <strain evidence="2 3">BR193</strain>
    </source>
</reference>
<dbReference type="Proteomes" id="UP000711995">
    <property type="component" value="Unassembled WGS sequence"/>
</dbReference>
<proteinExistence type="predicted"/>
<evidence type="ECO:0000313" key="3">
    <source>
        <dbReference type="Proteomes" id="UP000711995"/>
    </source>
</evidence>
<keyword evidence="1" id="KW-0472">Membrane</keyword>
<sequence length="159" mass="18649">MNKLKLTISIITVILVVSGFYLARFPFLWQSDAPDTGPYPIKYKDDGTQFLKIRTLNGSMAFNSYRKYLVLHDKKTNLPIDYIRYGEFLFEAIYFDDEKIIIKVLIVDGWRDKSYIEGWTIGNEDGKSKKNRLGKYLIEYIFFSTHKEYNSVSEINDLS</sequence>
<gene>
    <name evidence="2" type="ORF">HCT14_06065</name>
</gene>
<dbReference type="RefSeq" id="WP_167700644.1">
    <property type="nucleotide sequence ID" value="NZ_CP118174.1"/>
</dbReference>
<dbReference type="AlphaFoldDB" id="A0A968GB03"/>
<evidence type="ECO:0000313" key="2">
    <source>
        <dbReference type="EMBL" id="NIZ41065.1"/>
    </source>
</evidence>
<keyword evidence="1" id="KW-1133">Transmembrane helix</keyword>
<protein>
    <submittedName>
        <fullName evidence="2">Uncharacterized protein</fullName>
    </submittedName>
</protein>
<organism evidence="2 3">
    <name type="scientific">Entomospira entomophila</name>
    <dbReference type="NCBI Taxonomy" id="2719988"/>
    <lineage>
        <taxon>Bacteria</taxon>
        <taxon>Pseudomonadati</taxon>
        <taxon>Spirochaetota</taxon>
        <taxon>Spirochaetia</taxon>
        <taxon>Spirochaetales</taxon>
        <taxon>Spirochaetaceae</taxon>
        <taxon>Entomospira</taxon>
    </lineage>
</organism>
<comment type="caution">
    <text evidence="2">The sequence shown here is derived from an EMBL/GenBank/DDBJ whole genome shotgun (WGS) entry which is preliminary data.</text>
</comment>